<evidence type="ECO:0000259" key="2">
    <source>
        <dbReference type="SMART" id="SM00703"/>
    </source>
</evidence>
<feature type="transmembrane region" description="Helical" evidence="1">
    <location>
        <begin position="6"/>
        <end position="24"/>
    </location>
</feature>
<keyword evidence="1" id="KW-0812">Transmembrane</keyword>
<accession>A0A3S1C3F6</accession>
<organism evidence="3 4">
    <name type="scientific">Elysia chlorotica</name>
    <name type="common">Eastern emerald elysia</name>
    <name type="synonym">Sea slug</name>
    <dbReference type="NCBI Taxonomy" id="188477"/>
    <lineage>
        <taxon>Eukaryota</taxon>
        <taxon>Metazoa</taxon>
        <taxon>Spiralia</taxon>
        <taxon>Lophotrochozoa</taxon>
        <taxon>Mollusca</taxon>
        <taxon>Gastropoda</taxon>
        <taxon>Heterobranchia</taxon>
        <taxon>Euthyneura</taxon>
        <taxon>Panpulmonata</taxon>
        <taxon>Sacoglossa</taxon>
        <taxon>Placobranchoidea</taxon>
        <taxon>Plakobranchidae</taxon>
        <taxon>Elysia</taxon>
    </lineage>
</organism>
<feature type="transmembrane region" description="Helical" evidence="1">
    <location>
        <begin position="494"/>
        <end position="518"/>
    </location>
</feature>
<sequence>MSVLLQSVKVALPTIGILVGYVFIQVVENETKIKYVVYVLHRFMRLSPALIVFAAIYICLWPQLGTGPNYPSRAPDEDMCRENWAYTLFYINNFLPMDKLCLMWTWYLSCDYQFYLVCPLFMVPLCLGYRKIGVFLACSFAVGTMITSGVISYENNMAEIVPQFISDGGKISDPRVYYNYFYQRPYCRMGPYIVGLMLGYFFNQTGLQIKISRGPSLKTIETSYRTLHLVNNRFRANDILGAHSNIIEKLGQSIKSGVKPEAAILGAALPMVKELLHIPDGRPGSSLLSVERVLHQSQCARDFERSVAAMLAKKRWAQKLFDSWGKPPPGILKIYANFRGEYKECREIRAPPISVDVDHLLKVSPNIGMATLENLAEEQRHSGRSVSGSDNPEFVKPENGLTEFPEFRGKFCHVGVTVKGVHIAGGKPYVSNPPVVVGLTMDWCVPSSCSESEITDLWNHTFAQLTHDKVDGVPLAPIPATCQEDLPRMEGKTVGILIFITLCLLGQGACTFYDVYYIQRPKWRLQRLKSKFIEKRNDLLTHTRTVQTNGQAEQRAPLIARENHDPYPESGDENLSPEDVPLYEPELSTSLQAVQVFSLYTNGQRLLNTKLAPHTLTCVHGIRAISMAWIVMGHSVLYSMPVAGLIF</sequence>
<keyword evidence="1" id="KW-0472">Membrane</keyword>
<dbReference type="Pfam" id="PF20146">
    <property type="entry name" value="NRF"/>
    <property type="match status" value="1"/>
</dbReference>
<evidence type="ECO:0000256" key="1">
    <source>
        <dbReference type="SAM" id="Phobius"/>
    </source>
</evidence>
<keyword evidence="4" id="KW-1185">Reference proteome</keyword>
<dbReference type="GO" id="GO:0016747">
    <property type="term" value="F:acyltransferase activity, transferring groups other than amino-acyl groups"/>
    <property type="evidence" value="ECO:0007669"/>
    <property type="project" value="InterPro"/>
</dbReference>
<dbReference type="EMBL" id="RQTK01000316">
    <property type="protein sequence ID" value="RUS81886.1"/>
    <property type="molecule type" value="Genomic_DNA"/>
</dbReference>
<keyword evidence="1" id="KW-1133">Transmembrane helix</keyword>
<dbReference type="Pfam" id="PF01757">
    <property type="entry name" value="Acyl_transf_3"/>
    <property type="match status" value="1"/>
</dbReference>
<name>A0A3S1C3F6_ELYCH</name>
<feature type="domain" description="Nose resistant-to-fluoxetine protein N-terminal" evidence="2">
    <location>
        <begin position="296"/>
        <end position="470"/>
    </location>
</feature>
<dbReference type="PANTHER" id="PTHR11161">
    <property type="entry name" value="O-ACYLTRANSFERASE"/>
    <property type="match status" value="1"/>
</dbReference>
<dbReference type="OrthoDB" id="207378at2759"/>
<comment type="caution">
    <text evidence="3">The sequence shown here is derived from an EMBL/GenBank/DDBJ whole genome shotgun (WGS) entry which is preliminary data.</text>
</comment>
<dbReference type="AlphaFoldDB" id="A0A3S1C3F6"/>
<feature type="transmembrane region" description="Helical" evidence="1">
    <location>
        <begin position="45"/>
        <end position="64"/>
    </location>
</feature>
<feature type="transmembrane region" description="Helical" evidence="1">
    <location>
        <begin position="104"/>
        <end position="127"/>
    </location>
</feature>
<dbReference type="InterPro" id="IPR002656">
    <property type="entry name" value="Acyl_transf_3_dom"/>
</dbReference>
<dbReference type="InterPro" id="IPR052728">
    <property type="entry name" value="O2_lipid_transport_reg"/>
</dbReference>
<evidence type="ECO:0000313" key="3">
    <source>
        <dbReference type="EMBL" id="RUS81886.1"/>
    </source>
</evidence>
<proteinExistence type="predicted"/>
<protein>
    <recommendedName>
        <fullName evidence="2">Nose resistant-to-fluoxetine protein N-terminal domain-containing protein</fullName>
    </recommendedName>
</protein>
<dbReference type="SMART" id="SM00703">
    <property type="entry name" value="NRF"/>
    <property type="match status" value="1"/>
</dbReference>
<feature type="transmembrane region" description="Helical" evidence="1">
    <location>
        <begin position="134"/>
        <end position="153"/>
    </location>
</feature>
<dbReference type="Proteomes" id="UP000271974">
    <property type="component" value="Unassembled WGS sequence"/>
</dbReference>
<gene>
    <name evidence="3" type="ORF">EGW08_010356</name>
</gene>
<evidence type="ECO:0000313" key="4">
    <source>
        <dbReference type="Proteomes" id="UP000271974"/>
    </source>
</evidence>
<dbReference type="InterPro" id="IPR006621">
    <property type="entry name" value="Nose-resist-to-fluoxetine_N"/>
</dbReference>
<dbReference type="PANTHER" id="PTHR11161:SF0">
    <property type="entry name" value="O-ACYLTRANSFERASE LIKE PROTEIN"/>
    <property type="match status" value="1"/>
</dbReference>
<reference evidence="3 4" key="1">
    <citation type="submission" date="2019-01" db="EMBL/GenBank/DDBJ databases">
        <title>A draft genome assembly of the solar-powered sea slug Elysia chlorotica.</title>
        <authorList>
            <person name="Cai H."/>
            <person name="Li Q."/>
            <person name="Fang X."/>
            <person name="Li J."/>
            <person name="Curtis N.E."/>
            <person name="Altenburger A."/>
            <person name="Shibata T."/>
            <person name="Feng M."/>
            <person name="Maeda T."/>
            <person name="Schwartz J.A."/>
            <person name="Shigenobu S."/>
            <person name="Lundholm N."/>
            <person name="Nishiyama T."/>
            <person name="Yang H."/>
            <person name="Hasebe M."/>
            <person name="Li S."/>
            <person name="Pierce S.K."/>
            <person name="Wang J."/>
        </authorList>
    </citation>
    <scope>NUCLEOTIDE SEQUENCE [LARGE SCALE GENOMIC DNA]</scope>
    <source>
        <strain evidence="3">EC2010</strain>
        <tissue evidence="3">Whole organism of an adult</tissue>
    </source>
</reference>